<protein>
    <recommendedName>
        <fullName evidence="5">Secreted protein</fullName>
    </recommendedName>
</protein>
<feature type="chain" id="PRO_5045901885" description="Secreted protein" evidence="2">
    <location>
        <begin position="22"/>
        <end position="208"/>
    </location>
</feature>
<evidence type="ECO:0000313" key="4">
    <source>
        <dbReference type="Proteomes" id="UP000006591"/>
    </source>
</evidence>
<evidence type="ECO:0000256" key="2">
    <source>
        <dbReference type="SAM" id="SignalP"/>
    </source>
</evidence>
<keyword evidence="2" id="KW-0732">Signal</keyword>
<dbReference type="Proteomes" id="UP000006591">
    <property type="component" value="Chromosome 8"/>
</dbReference>
<dbReference type="Gramene" id="ONIVA08G07150.1">
    <property type="protein sequence ID" value="ONIVA08G07150.1"/>
    <property type="gene ID" value="ONIVA08G07150"/>
</dbReference>
<feature type="region of interest" description="Disordered" evidence="1">
    <location>
        <begin position="30"/>
        <end position="67"/>
    </location>
</feature>
<sequence length="208" mass="21929">MCHSLVLSLLAIVSVLPLCKTATQRCGSRRESHGWSKARQQTGDRGRWAGSEATTSSPPTRIPSSPLLPSCVDPPLLRGSSTSDWILSSLWPLAAAAAFPTVSGHGGSLHYFRWVDPAVAVAAAEVGGGGVGDGRRLSYAFGGCGGVGWIRRQWRWPRAIRRQSAVVASATAAGGSSGDGGCRGRIRSPFFSPEFVSFSWNWTLGSSS</sequence>
<dbReference type="EnsemblPlants" id="ONIVA08G07150.1">
    <property type="protein sequence ID" value="ONIVA08G07150.1"/>
    <property type="gene ID" value="ONIVA08G07150"/>
</dbReference>
<proteinExistence type="predicted"/>
<accession>A0A0E0I8Q6</accession>
<dbReference type="HOGENOM" id="CLU_1322763_0_0_1"/>
<feature type="signal peptide" evidence="2">
    <location>
        <begin position="1"/>
        <end position="21"/>
    </location>
</feature>
<dbReference type="AlphaFoldDB" id="A0A0E0I8Q6"/>
<reference evidence="3" key="2">
    <citation type="submission" date="2018-04" db="EMBL/GenBank/DDBJ databases">
        <title>OnivRS2 (Oryza nivara Reference Sequence Version 2).</title>
        <authorList>
            <person name="Zhang J."/>
            <person name="Kudrna D."/>
            <person name="Lee S."/>
            <person name="Talag J."/>
            <person name="Rajasekar S."/>
            <person name="Welchert J."/>
            <person name="Hsing Y.-I."/>
            <person name="Wing R.A."/>
        </authorList>
    </citation>
    <scope>NUCLEOTIDE SEQUENCE [LARGE SCALE GENOMIC DNA]</scope>
    <source>
        <strain evidence="3">SL10</strain>
    </source>
</reference>
<organism evidence="3">
    <name type="scientific">Oryza nivara</name>
    <name type="common">Indian wild rice</name>
    <name type="synonym">Oryza sativa f. spontanea</name>
    <dbReference type="NCBI Taxonomy" id="4536"/>
    <lineage>
        <taxon>Eukaryota</taxon>
        <taxon>Viridiplantae</taxon>
        <taxon>Streptophyta</taxon>
        <taxon>Embryophyta</taxon>
        <taxon>Tracheophyta</taxon>
        <taxon>Spermatophyta</taxon>
        <taxon>Magnoliopsida</taxon>
        <taxon>Liliopsida</taxon>
        <taxon>Poales</taxon>
        <taxon>Poaceae</taxon>
        <taxon>BOP clade</taxon>
        <taxon>Oryzoideae</taxon>
        <taxon>Oryzeae</taxon>
        <taxon>Oryzinae</taxon>
        <taxon>Oryza</taxon>
    </lineage>
</organism>
<evidence type="ECO:0008006" key="5">
    <source>
        <dbReference type="Google" id="ProtNLM"/>
    </source>
</evidence>
<reference evidence="3" key="1">
    <citation type="submission" date="2015-04" db="UniProtKB">
        <authorList>
            <consortium name="EnsemblPlants"/>
        </authorList>
    </citation>
    <scope>IDENTIFICATION</scope>
    <source>
        <strain evidence="3">SL10</strain>
    </source>
</reference>
<name>A0A0E0I8Q6_ORYNI</name>
<feature type="compositionally biased region" description="Low complexity" evidence="1">
    <location>
        <begin position="54"/>
        <end position="67"/>
    </location>
</feature>
<keyword evidence="4" id="KW-1185">Reference proteome</keyword>
<evidence type="ECO:0000256" key="1">
    <source>
        <dbReference type="SAM" id="MobiDB-lite"/>
    </source>
</evidence>
<evidence type="ECO:0000313" key="3">
    <source>
        <dbReference type="EnsemblPlants" id="ONIVA08G07150.1"/>
    </source>
</evidence>